<gene>
    <name evidence="2" type="ORF">Shyd_76920</name>
</gene>
<keyword evidence="3" id="KW-1185">Reference proteome</keyword>
<organism evidence="2 3">
    <name type="scientific">Streptomyces hydrogenans</name>
    <dbReference type="NCBI Taxonomy" id="1873719"/>
    <lineage>
        <taxon>Bacteria</taxon>
        <taxon>Bacillati</taxon>
        <taxon>Actinomycetota</taxon>
        <taxon>Actinomycetes</taxon>
        <taxon>Kitasatosporales</taxon>
        <taxon>Streptomycetaceae</taxon>
        <taxon>Streptomyces</taxon>
    </lineage>
</organism>
<accession>A0ABQ3PMS0</accession>
<evidence type="ECO:0000256" key="1">
    <source>
        <dbReference type="SAM" id="MobiDB-lite"/>
    </source>
</evidence>
<feature type="compositionally biased region" description="Basic and acidic residues" evidence="1">
    <location>
        <begin position="1"/>
        <end position="16"/>
    </location>
</feature>
<evidence type="ECO:0000313" key="3">
    <source>
        <dbReference type="Proteomes" id="UP001052739"/>
    </source>
</evidence>
<dbReference type="Proteomes" id="UP001052739">
    <property type="component" value="Unassembled WGS sequence"/>
</dbReference>
<dbReference type="EMBL" id="BNDW01000102">
    <property type="protein sequence ID" value="GHI26321.1"/>
    <property type="molecule type" value="Genomic_DNA"/>
</dbReference>
<feature type="region of interest" description="Disordered" evidence="1">
    <location>
        <begin position="1"/>
        <end position="56"/>
    </location>
</feature>
<name>A0ABQ3PMS0_9ACTN</name>
<sequence length="56" mass="6053">MRREHGTGADPQHEQPEVAPVGMSHDVLQVREGTRTPPLSADRSTAAAREGVQYAT</sequence>
<protein>
    <submittedName>
        <fullName evidence="2">Uncharacterized protein</fullName>
    </submittedName>
</protein>
<reference evidence="2" key="1">
    <citation type="submission" date="2024-05" db="EMBL/GenBank/DDBJ databases">
        <title>Whole genome shotgun sequence of Streptomyces hydrogenans NBRC 13475.</title>
        <authorList>
            <person name="Komaki H."/>
            <person name="Tamura T."/>
        </authorList>
    </citation>
    <scope>NUCLEOTIDE SEQUENCE</scope>
    <source>
        <strain evidence="2">NBRC 13475</strain>
    </source>
</reference>
<proteinExistence type="predicted"/>
<evidence type="ECO:0000313" key="2">
    <source>
        <dbReference type="EMBL" id="GHI26321.1"/>
    </source>
</evidence>
<comment type="caution">
    <text evidence="2">The sequence shown here is derived from an EMBL/GenBank/DDBJ whole genome shotgun (WGS) entry which is preliminary data.</text>
</comment>